<dbReference type="RefSeq" id="WP_201505102.1">
    <property type="nucleotide sequence ID" value="NZ_BAAAFR010000005.1"/>
</dbReference>
<dbReference type="EMBL" id="BAAAFR010000005">
    <property type="protein sequence ID" value="GAA0321668.1"/>
    <property type="molecule type" value="Genomic_DNA"/>
</dbReference>
<evidence type="ECO:0000313" key="2">
    <source>
        <dbReference type="Proteomes" id="UP001501787"/>
    </source>
</evidence>
<evidence type="ECO:0000313" key="1">
    <source>
        <dbReference type="EMBL" id="GAA0321668.1"/>
    </source>
</evidence>
<accession>A0ABP3FMX0</accession>
<sequence length="186" mass="21232">MSMLIGTGVMFVAVTWYVGKKSWHALHRMVGITPGTMVYHNPQVPIRLQDLRLQQLNLDKTHLQSLSDTHLAALQRIDSKIGHYQRYYKDTQSKKTASLPTASEQDVIVHKLIHTRLPDMLRSYHLQHTLAIAPPNAEQTNSAEALLMDSLQGIEKQLDAGLQALQQKHMDDLRIMNRYIDQTTRS</sequence>
<name>A0ABP3FMX0_9GAMM</name>
<keyword evidence="2" id="KW-1185">Reference proteome</keyword>
<comment type="caution">
    <text evidence="1">The sequence shown here is derived from an EMBL/GenBank/DDBJ whole genome shotgun (WGS) entry which is preliminary data.</text>
</comment>
<organism evidence="1 2">
    <name type="scientific">Psychrobacter aestuarii</name>
    <dbReference type="NCBI Taxonomy" id="556327"/>
    <lineage>
        <taxon>Bacteria</taxon>
        <taxon>Pseudomonadati</taxon>
        <taxon>Pseudomonadota</taxon>
        <taxon>Gammaproteobacteria</taxon>
        <taxon>Moraxellales</taxon>
        <taxon>Moraxellaceae</taxon>
        <taxon>Psychrobacter</taxon>
    </lineage>
</organism>
<dbReference type="Proteomes" id="UP001501787">
    <property type="component" value="Unassembled WGS sequence"/>
</dbReference>
<gene>
    <name evidence="1" type="ORF">GCM10009129_19380</name>
</gene>
<reference evidence="2" key="1">
    <citation type="journal article" date="2019" name="Int. J. Syst. Evol. Microbiol.">
        <title>The Global Catalogue of Microorganisms (GCM) 10K type strain sequencing project: providing services to taxonomists for standard genome sequencing and annotation.</title>
        <authorList>
            <consortium name="The Broad Institute Genomics Platform"/>
            <consortium name="The Broad Institute Genome Sequencing Center for Infectious Disease"/>
            <person name="Wu L."/>
            <person name="Ma J."/>
        </authorList>
    </citation>
    <scope>NUCLEOTIDE SEQUENCE [LARGE SCALE GENOMIC DNA]</scope>
    <source>
        <strain evidence="2">JCM 16343</strain>
    </source>
</reference>
<proteinExistence type="predicted"/>
<protein>
    <submittedName>
        <fullName evidence="1">Uncharacterized protein</fullName>
    </submittedName>
</protein>